<dbReference type="RefSeq" id="WP_216441019.1">
    <property type="nucleotide sequence ID" value="NZ_JAHLQF010000006.1"/>
</dbReference>
<reference evidence="1 2" key="1">
    <citation type="submission" date="2021-06" db="EMBL/GenBank/DDBJ databases">
        <authorList>
            <person name="Sun Q."/>
            <person name="Li D."/>
        </authorList>
    </citation>
    <scope>NUCLEOTIDE SEQUENCE [LARGE SCALE GENOMIC DNA]</scope>
    <source>
        <strain evidence="1 2">MSJ-11</strain>
    </source>
</reference>
<keyword evidence="2" id="KW-1185">Reference proteome</keyword>
<gene>
    <name evidence="1" type="ORF">KQI86_19115</name>
</gene>
<dbReference type="Proteomes" id="UP000726170">
    <property type="component" value="Unassembled WGS sequence"/>
</dbReference>
<name>A0ABS6EPV6_9CLOT</name>
<organism evidence="1 2">
    <name type="scientific">Clostridium mobile</name>
    <dbReference type="NCBI Taxonomy" id="2841512"/>
    <lineage>
        <taxon>Bacteria</taxon>
        <taxon>Bacillati</taxon>
        <taxon>Bacillota</taxon>
        <taxon>Clostridia</taxon>
        <taxon>Eubacteriales</taxon>
        <taxon>Clostridiaceae</taxon>
        <taxon>Clostridium</taxon>
    </lineage>
</organism>
<proteinExistence type="predicted"/>
<comment type="caution">
    <text evidence="1">The sequence shown here is derived from an EMBL/GenBank/DDBJ whole genome shotgun (WGS) entry which is preliminary data.</text>
</comment>
<evidence type="ECO:0000313" key="1">
    <source>
        <dbReference type="EMBL" id="MBU5486414.1"/>
    </source>
</evidence>
<protein>
    <submittedName>
        <fullName evidence="1">Mszf55-1</fullName>
    </submittedName>
</protein>
<dbReference type="EMBL" id="JAHLQF010000006">
    <property type="protein sequence ID" value="MBU5486414.1"/>
    <property type="molecule type" value="Genomic_DNA"/>
</dbReference>
<evidence type="ECO:0000313" key="2">
    <source>
        <dbReference type="Proteomes" id="UP000726170"/>
    </source>
</evidence>
<accession>A0ABS6EPV6</accession>
<sequence>MKECLKCKKVKCQLCEKHTQLKNTLIIKNKINGKELRICKECGKEFNWI</sequence>